<evidence type="ECO:0000313" key="7">
    <source>
        <dbReference type="Proteomes" id="UP000002318"/>
    </source>
</evidence>
<evidence type="ECO:0000256" key="4">
    <source>
        <dbReference type="ARBA" id="ARBA00023163"/>
    </source>
</evidence>
<keyword evidence="4" id="KW-0804">Transcription</keyword>
<proteinExistence type="predicted"/>
<dbReference type="SUPFAM" id="SSF55785">
    <property type="entry name" value="PYP-like sensor domain (PAS domain)"/>
    <property type="match status" value="1"/>
</dbReference>
<evidence type="ECO:0000256" key="2">
    <source>
        <dbReference type="ARBA" id="ARBA00022840"/>
    </source>
</evidence>
<dbReference type="EMBL" id="CP002116">
    <property type="protein sequence ID" value="ADK80794.1"/>
    <property type="molecule type" value="Genomic_DNA"/>
</dbReference>
<dbReference type="Gene3D" id="3.40.50.10660">
    <property type="entry name" value="PrpR receptor domain-like"/>
    <property type="match status" value="1"/>
</dbReference>
<dbReference type="InterPro" id="IPR002197">
    <property type="entry name" value="HTH_Fis"/>
</dbReference>
<dbReference type="Gene3D" id="1.10.10.60">
    <property type="entry name" value="Homeodomain-like"/>
    <property type="match status" value="1"/>
</dbReference>
<dbReference type="InterPro" id="IPR009057">
    <property type="entry name" value="Homeodomain-like_sf"/>
</dbReference>
<dbReference type="OrthoDB" id="9803970at2"/>
<evidence type="ECO:0000256" key="3">
    <source>
        <dbReference type="ARBA" id="ARBA00023015"/>
    </source>
</evidence>
<dbReference type="KEGG" id="ssm:Spirs_1667"/>
<dbReference type="CDD" id="cd00009">
    <property type="entry name" value="AAA"/>
    <property type="match status" value="1"/>
</dbReference>
<dbReference type="Pfam" id="PF25601">
    <property type="entry name" value="AAA_lid_14"/>
    <property type="match status" value="1"/>
</dbReference>
<dbReference type="InterPro" id="IPR027417">
    <property type="entry name" value="P-loop_NTPase"/>
</dbReference>
<evidence type="ECO:0000259" key="5">
    <source>
        <dbReference type="PROSITE" id="PS50045"/>
    </source>
</evidence>
<dbReference type="GO" id="GO:0006355">
    <property type="term" value="P:regulation of DNA-templated transcription"/>
    <property type="evidence" value="ECO:0007669"/>
    <property type="project" value="InterPro"/>
</dbReference>
<dbReference type="SMART" id="SM00382">
    <property type="entry name" value="AAA"/>
    <property type="match status" value="1"/>
</dbReference>
<dbReference type="Pfam" id="PF02954">
    <property type="entry name" value="HTH_8"/>
    <property type="match status" value="1"/>
</dbReference>
<dbReference type="PANTHER" id="PTHR32071">
    <property type="entry name" value="TRANSCRIPTIONAL REGULATORY PROTEIN"/>
    <property type="match status" value="1"/>
</dbReference>
<organism evidence="6 7">
    <name type="scientific">Sediminispirochaeta smaragdinae (strain DSM 11293 / JCM 15392 / SEBR 4228)</name>
    <name type="common">Spirochaeta smaragdinae</name>
    <dbReference type="NCBI Taxonomy" id="573413"/>
    <lineage>
        <taxon>Bacteria</taxon>
        <taxon>Pseudomonadati</taxon>
        <taxon>Spirochaetota</taxon>
        <taxon>Spirochaetia</taxon>
        <taxon>Spirochaetales</taxon>
        <taxon>Spirochaetaceae</taxon>
        <taxon>Sediminispirochaeta</taxon>
    </lineage>
</organism>
<dbReference type="eggNOG" id="COG3829">
    <property type="taxonomic scope" value="Bacteria"/>
</dbReference>
<dbReference type="InterPro" id="IPR035965">
    <property type="entry name" value="PAS-like_dom_sf"/>
</dbReference>
<dbReference type="InterPro" id="IPR058031">
    <property type="entry name" value="AAA_lid_NorR"/>
</dbReference>
<keyword evidence="1" id="KW-0547">Nucleotide-binding</keyword>
<dbReference type="Pfam" id="PF06506">
    <property type="entry name" value="PrpR_N"/>
    <property type="match status" value="1"/>
</dbReference>
<keyword evidence="2" id="KW-0067">ATP-binding</keyword>
<dbReference type="Gene3D" id="1.10.8.60">
    <property type="match status" value="1"/>
</dbReference>
<evidence type="ECO:0000256" key="1">
    <source>
        <dbReference type="ARBA" id="ARBA00022741"/>
    </source>
</evidence>
<accession>E1R629</accession>
<dbReference type="SUPFAM" id="SSF159800">
    <property type="entry name" value="PrpR receptor domain-like"/>
    <property type="match status" value="1"/>
</dbReference>
<reference evidence="6 7" key="1">
    <citation type="journal article" date="2010" name="Stand. Genomic Sci.">
        <title>Complete genome sequence of Spirochaeta smaragdinae type strain (SEBR 4228).</title>
        <authorList>
            <person name="Mavromatis K."/>
            <person name="Yasawong M."/>
            <person name="Chertkov O."/>
            <person name="Lapidus A."/>
            <person name="Lucas S."/>
            <person name="Nolan M."/>
            <person name="Del Rio T.G."/>
            <person name="Tice H."/>
            <person name="Cheng J.F."/>
            <person name="Pitluck S."/>
            <person name="Liolios K."/>
            <person name="Ivanova N."/>
            <person name="Tapia R."/>
            <person name="Han C."/>
            <person name="Bruce D."/>
            <person name="Goodwin L."/>
            <person name="Pati A."/>
            <person name="Chen A."/>
            <person name="Palaniappan K."/>
            <person name="Land M."/>
            <person name="Hauser L."/>
            <person name="Chang Y.J."/>
            <person name="Jeffries C.D."/>
            <person name="Detter J.C."/>
            <person name="Rohde M."/>
            <person name="Brambilla E."/>
            <person name="Spring S."/>
            <person name="Goker M."/>
            <person name="Sikorski J."/>
            <person name="Woyke T."/>
            <person name="Bristow J."/>
            <person name="Eisen J.A."/>
            <person name="Markowitz V."/>
            <person name="Hugenholtz P."/>
            <person name="Klenk H.P."/>
            <person name="Kyrpides N.C."/>
        </authorList>
    </citation>
    <scope>NUCLEOTIDE SEQUENCE [LARGE SCALE GENOMIC DNA]</scope>
    <source>
        <strain evidence="7">DSM 11293 / JCM 15392 / SEBR 4228</strain>
    </source>
</reference>
<dbReference type="InterPro" id="IPR002078">
    <property type="entry name" value="Sigma_54_int"/>
</dbReference>
<dbReference type="Proteomes" id="UP000002318">
    <property type="component" value="Chromosome"/>
</dbReference>
<dbReference type="InterPro" id="IPR003593">
    <property type="entry name" value="AAA+_ATPase"/>
</dbReference>
<dbReference type="Gene3D" id="3.40.50.2300">
    <property type="match status" value="1"/>
</dbReference>
<dbReference type="SUPFAM" id="SSF46689">
    <property type="entry name" value="Homeodomain-like"/>
    <property type="match status" value="1"/>
</dbReference>
<dbReference type="HOGENOM" id="CLU_000445_8_5_12"/>
<dbReference type="Gene3D" id="3.40.50.300">
    <property type="entry name" value="P-loop containing nucleotide triphosphate hydrolases"/>
    <property type="match status" value="1"/>
</dbReference>
<dbReference type="PROSITE" id="PS50045">
    <property type="entry name" value="SIGMA54_INTERACT_4"/>
    <property type="match status" value="1"/>
</dbReference>
<dbReference type="FunFam" id="3.40.50.300:FF:000006">
    <property type="entry name" value="DNA-binding transcriptional regulator NtrC"/>
    <property type="match status" value="1"/>
</dbReference>
<dbReference type="Gene3D" id="3.30.450.20">
    <property type="entry name" value="PAS domain"/>
    <property type="match status" value="1"/>
</dbReference>
<dbReference type="SUPFAM" id="SSF52540">
    <property type="entry name" value="P-loop containing nucleoside triphosphate hydrolases"/>
    <property type="match status" value="1"/>
</dbReference>
<protein>
    <submittedName>
        <fullName evidence="6">Proprionate catabolism activator, Fis family</fullName>
    </submittedName>
</protein>
<keyword evidence="7" id="KW-1185">Reference proteome</keyword>
<dbReference type="STRING" id="573413.Spirs_1667"/>
<dbReference type="RefSeq" id="WP_013254258.1">
    <property type="nucleotide sequence ID" value="NC_014364.1"/>
</dbReference>
<gene>
    <name evidence="6" type="ordered locus">Spirs_1667</name>
</gene>
<dbReference type="AlphaFoldDB" id="E1R629"/>
<name>E1R629_SEDSS</name>
<dbReference type="GO" id="GO:0000156">
    <property type="term" value="F:phosphorelay response regulator activity"/>
    <property type="evidence" value="ECO:0007669"/>
    <property type="project" value="InterPro"/>
</dbReference>
<dbReference type="GO" id="GO:0043565">
    <property type="term" value="F:sequence-specific DNA binding"/>
    <property type="evidence" value="ECO:0007669"/>
    <property type="project" value="InterPro"/>
</dbReference>
<dbReference type="Pfam" id="PF00158">
    <property type="entry name" value="Sigma54_activat"/>
    <property type="match status" value="1"/>
</dbReference>
<feature type="domain" description="Sigma-54 factor interaction" evidence="5">
    <location>
        <begin position="324"/>
        <end position="554"/>
    </location>
</feature>
<dbReference type="GO" id="GO:0005524">
    <property type="term" value="F:ATP binding"/>
    <property type="evidence" value="ECO:0007669"/>
    <property type="project" value="UniProtKB-KW"/>
</dbReference>
<keyword evidence="3" id="KW-0805">Transcription regulation</keyword>
<dbReference type="InterPro" id="IPR010524">
    <property type="entry name" value="Sig_transdc_resp-reg_PrpR_N"/>
</dbReference>
<evidence type="ECO:0000313" key="6">
    <source>
        <dbReference type="EMBL" id="ADK80794.1"/>
    </source>
</evidence>
<sequence length="642" mass="72099">MVTNAKEIILIAPYDDLYATASNLVVSKGYHQVEVVKGDLDEGMSIATEKIDQGAKVIISRGGTFSLIQNAVNVPVVELRISVYDLMASYPQLMKLDEPIACIGYKNIISGFDLVSDLGKNVKTIEITHESDVGTLISECVREGITVFAGGAIVGRICESRGLRCYIWASSEYAIIAAMDEALRILNASKREIELVNRYLTLTDYVHDGFIATNEENQVILMNVPAQKILEVNKADVVGRSIESLYPYGKVMEEIGLGRQLIDEIRTLNNKSVTISTIPILVNHEQRGSVTVFQEIAKLQNREQKVRMKLVEKGFTAKHSFNSIFYKSKKIEHCIAIAKKFSLYDCPVLIEGSTGVGKELFSQSIHNYSHRKNSPFVAVNCAALSHSLLESELFGYEEGSFTGSRKGGKAGVFEMAHRGTLFLDEISELPVDMQGRLLRVIQEREVVRLGGDKVIPLDVRLVCATNKDLRQLVEEGLFRRDLLFRINTLRFRVPPLNERPADIPVLAQKFLERYNLQYAKDIKGFTSEALDFLVHYHYAGNVRELRGIVERSVILCEGRLIGRSDVLFDFDEDAEPPVVLEKPEAIETIAASGMSLRKLEQWYVQQIFEQTGKSQEQTCKILGISRTTLWKKLKESVDMFNI</sequence>